<dbReference type="InParanoid" id="Q6BVK8"/>
<dbReference type="GeneID" id="2900837"/>
<dbReference type="RefSeq" id="XP_457761.1">
    <property type="nucleotide sequence ID" value="XM_457761.1"/>
</dbReference>
<feature type="signal peptide" evidence="2">
    <location>
        <begin position="1"/>
        <end position="18"/>
    </location>
</feature>
<organism evidence="3 4">
    <name type="scientific">Debaryomyces hansenii (strain ATCC 36239 / CBS 767 / BCRC 21394 / JCM 1990 / NBRC 0083 / IGC 2968)</name>
    <name type="common">Yeast</name>
    <name type="synonym">Torulaspora hansenii</name>
    <dbReference type="NCBI Taxonomy" id="284592"/>
    <lineage>
        <taxon>Eukaryota</taxon>
        <taxon>Fungi</taxon>
        <taxon>Dikarya</taxon>
        <taxon>Ascomycota</taxon>
        <taxon>Saccharomycotina</taxon>
        <taxon>Pichiomycetes</taxon>
        <taxon>Debaryomycetaceae</taxon>
        <taxon>Debaryomyces</taxon>
    </lineage>
</organism>
<sequence length="114" mass="12952">MILLVLVWGLIPKDQAGSAKSHPFTALLAANRTHAPKLYTYTNNNQGSFFVSLPRVNFQDTTTPESNITRQKLLLCTLRYAARVRYLILLLLFLLLLAVFSVHEHTILRSDRIS</sequence>
<reference evidence="3 4" key="1">
    <citation type="journal article" date="2004" name="Nature">
        <title>Genome evolution in yeasts.</title>
        <authorList>
            <consortium name="Genolevures"/>
            <person name="Dujon B."/>
            <person name="Sherman D."/>
            <person name="Fischer G."/>
            <person name="Durrens P."/>
            <person name="Casaregola S."/>
            <person name="Lafontaine I."/>
            <person name="de Montigny J."/>
            <person name="Marck C."/>
            <person name="Neuveglise C."/>
            <person name="Talla E."/>
            <person name="Goffard N."/>
            <person name="Frangeul L."/>
            <person name="Aigle M."/>
            <person name="Anthouard V."/>
            <person name="Babour A."/>
            <person name="Barbe V."/>
            <person name="Barnay S."/>
            <person name="Blanchin S."/>
            <person name="Beckerich J.M."/>
            <person name="Beyne E."/>
            <person name="Bleykasten C."/>
            <person name="Boisrame A."/>
            <person name="Boyer J."/>
            <person name="Cattolico L."/>
            <person name="Confanioleri F."/>
            <person name="de Daruvar A."/>
            <person name="Despons L."/>
            <person name="Fabre E."/>
            <person name="Fairhead C."/>
            <person name="Ferry-Dumazet H."/>
            <person name="Groppi A."/>
            <person name="Hantraye F."/>
            <person name="Hennequin C."/>
            <person name="Jauniaux N."/>
            <person name="Joyet P."/>
            <person name="Kachouri R."/>
            <person name="Kerrest A."/>
            <person name="Koszul R."/>
            <person name="Lemaire M."/>
            <person name="Lesur I."/>
            <person name="Ma L."/>
            <person name="Muller H."/>
            <person name="Nicaud J.M."/>
            <person name="Nikolski M."/>
            <person name="Oztas S."/>
            <person name="Ozier-Kalogeropoulos O."/>
            <person name="Pellenz S."/>
            <person name="Potier S."/>
            <person name="Richard G.F."/>
            <person name="Straub M.L."/>
            <person name="Suleau A."/>
            <person name="Swennene D."/>
            <person name="Tekaia F."/>
            <person name="Wesolowski-Louvel M."/>
            <person name="Westhof E."/>
            <person name="Wirth B."/>
            <person name="Zeniou-Meyer M."/>
            <person name="Zivanovic I."/>
            <person name="Bolotin-Fukuhara M."/>
            <person name="Thierry A."/>
            <person name="Bouchier C."/>
            <person name="Caudron B."/>
            <person name="Scarpelli C."/>
            <person name="Gaillardin C."/>
            <person name="Weissenbach J."/>
            <person name="Wincker P."/>
            <person name="Souciet J.L."/>
        </authorList>
    </citation>
    <scope>NUCLEOTIDE SEQUENCE [LARGE SCALE GENOMIC DNA]</scope>
    <source>
        <strain evidence="4">ATCC 36239 / CBS 767 / BCRC 21394 / JCM 1990 / NBRC 0083 / IGC 2968</strain>
    </source>
</reference>
<evidence type="ECO:0000256" key="2">
    <source>
        <dbReference type="SAM" id="SignalP"/>
    </source>
</evidence>
<gene>
    <name evidence="3" type="ordered locus">DEHA2C01848g</name>
</gene>
<protein>
    <submittedName>
        <fullName evidence="3">DEHA2C01848p</fullName>
    </submittedName>
</protein>
<dbReference type="HOGENOM" id="CLU_2121000_0_0_1"/>
<evidence type="ECO:0000256" key="1">
    <source>
        <dbReference type="SAM" id="Phobius"/>
    </source>
</evidence>
<keyword evidence="1" id="KW-0472">Membrane</keyword>
<proteinExistence type="predicted"/>
<accession>Q6BVK8</accession>
<dbReference type="VEuPathDB" id="FungiDB:DEHA2C01848g"/>
<keyword evidence="2" id="KW-0732">Signal</keyword>
<keyword evidence="1" id="KW-1133">Transmembrane helix</keyword>
<keyword evidence="1" id="KW-0812">Transmembrane</keyword>
<dbReference type="KEGG" id="dha:DEHA2C01848g"/>
<keyword evidence="4" id="KW-1185">Reference proteome</keyword>
<feature type="chain" id="PRO_5004271074" evidence="2">
    <location>
        <begin position="19"/>
        <end position="114"/>
    </location>
</feature>
<evidence type="ECO:0000313" key="3">
    <source>
        <dbReference type="EMBL" id="CAG85797.1"/>
    </source>
</evidence>
<name>Q6BVK8_DEBHA</name>
<dbReference type="EMBL" id="CR382135">
    <property type="protein sequence ID" value="CAG85797.1"/>
    <property type="molecule type" value="Genomic_DNA"/>
</dbReference>
<dbReference type="Proteomes" id="UP000000599">
    <property type="component" value="Chromosome C"/>
</dbReference>
<evidence type="ECO:0000313" key="4">
    <source>
        <dbReference type="Proteomes" id="UP000000599"/>
    </source>
</evidence>
<feature type="transmembrane region" description="Helical" evidence="1">
    <location>
        <begin position="84"/>
        <end position="102"/>
    </location>
</feature>
<dbReference type="AlphaFoldDB" id="Q6BVK8"/>